<dbReference type="Proteomes" id="UP000769528">
    <property type="component" value="Unassembled WGS sequence"/>
</dbReference>
<sequence length="238" mass="27826">MSDKFTSSTTPENKNHYRYSIGSINGNNFLRNNLYTDSPFKIHLKPKTNEKIALNDSRTPKYLKPTNEQSDLIKIDQQIQELNFDIEDRVRNIGDLIEYQKELDYKISKKYHDLVEISKSIRSLDTESHHAVYAPPTPNEDEISSKPNKLPEEREINSDDFDYKNYPSSPEYVRSNSKTHNLQETHESIKEIRSISRSHENTINSIINLKLPDKQLNLDAQIENLNLNFNNFLRSLEL</sequence>
<proteinExistence type="predicted"/>
<evidence type="ECO:0000313" key="3">
    <source>
        <dbReference type="Proteomes" id="UP000769528"/>
    </source>
</evidence>
<reference evidence="2" key="1">
    <citation type="journal article" date="2021" name="Open Biol.">
        <title>Shared evolutionary footprints suggest mitochondrial oxidative damage underlies multiple complex I losses in fungi.</title>
        <authorList>
            <person name="Schikora-Tamarit M.A."/>
            <person name="Marcet-Houben M."/>
            <person name="Nosek J."/>
            <person name="Gabaldon T."/>
        </authorList>
    </citation>
    <scope>NUCLEOTIDE SEQUENCE</scope>
    <source>
        <strain evidence="2">CBS6341</strain>
    </source>
</reference>
<feature type="region of interest" description="Disordered" evidence="1">
    <location>
        <begin position="131"/>
        <end position="165"/>
    </location>
</feature>
<evidence type="ECO:0000313" key="2">
    <source>
        <dbReference type="EMBL" id="KAH3670266.1"/>
    </source>
</evidence>
<dbReference type="EMBL" id="JAEUBF010001309">
    <property type="protein sequence ID" value="KAH3670266.1"/>
    <property type="molecule type" value="Genomic_DNA"/>
</dbReference>
<organism evidence="2 3">
    <name type="scientific">Wickerhamomyces mucosus</name>
    <dbReference type="NCBI Taxonomy" id="1378264"/>
    <lineage>
        <taxon>Eukaryota</taxon>
        <taxon>Fungi</taxon>
        <taxon>Dikarya</taxon>
        <taxon>Ascomycota</taxon>
        <taxon>Saccharomycotina</taxon>
        <taxon>Saccharomycetes</taxon>
        <taxon>Phaffomycetales</taxon>
        <taxon>Wickerhamomycetaceae</taxon>
        <taxon>Wickerhamomyces</taxon>
    </lineage>
</organism>
<name>A0A9P8T9Q8_9ASCO</name>
<gene>
    <name evidence="2" type="ORF">WICMUC_004919</name>
</gene>
<accession>A0A9P8T9Q8</accession>
<reference evidence="2" key="2">
    <citation type="submission" date="2021-01" db="EMBL/GenBank/DDBJ databases">
        <authorList>
            <person name="Schikora-Tamarit M.A."/>
        </authorList>
    </citation>
    <scope>NUCLEOTIDE SEQUENCE</scope>
    <source>
        <strain evidence="2">CBS6341</strain>
    </source>
</reference>
<dbReference type="AlphaFoldDB" id="A0A9P8T9Q8"/>
<evidence type="ECO:0000256" key="1">
    <source>
        <dbReference type="SAM" id="MobiDB-lite"/>
    </source>
</evidence>
<comment type="caution">
    <text evidence="2">The sequence shown here is derived from an EMBL/GenBank/DDBJ whole genome shotgun (WGS) entry which is preliminary data.</text>
</comment>
<feature type="compositionally biased region" description="Basic and acidic residues" evidence="1">
    <location>
        <begin position="149"/>
        <end position="163"/>
    </location>
</feature>
<protein>
    <submittedName>
        <fullName evidence="2">Uncharacterized protein</fullName>
    </submittedName>
</protein>
<keyword evidence="3" id="KW-1185">Reference proteome</keyword>